<accession>A0ACD5IIZ5</accession>
<reference evidence="1 2" key="1">
    <citation type="journal article" date="2021" name="ISME J.">
        <title>Genomic evolution of the class Acidithiobacillia: deep-branching Proteobacteria living in extreme acidic conditions.</title>
        <authorList>
            <person name="Moya-Beltran A."/>
            <person name="Beard S."/>
            <person name="Rojas-Villalobos C."/>
            <person name="Issotta F."/>
            <person name="Gallardo Y."/>
            <person name="Ulloa R."/>
            <person name="Giaveno A."/>
            <person name="Degli Esposti M."/>
            <person name="Johnson D.B."/>
            <person name="Quatrini R."/>
        </authorList>
    </citation>
    <scope>NUCLEOTIDE SEQUENCE [LARGE SCALE GENOMIC DNA]</scope>
    <source>
        <strain evidence="1 2">CF3</strain>
    </source>
</reference>
<evidence type="ECO:0000313" key="1">
    <source>
        <dbReference type="EMBL" id="XRP73732.1"/>
    </source>
</evidence>
<organism evidence="1 2">
    <name type="scientific">Acidithiobacillus ferruginosus</name>
    <dbReference type="NCBI Taxonomy" id="3063951"/>
    <lineage>
        <taxon>Bacteria</taxon>
        <taxon>Pseudomonadati</taxon>
        <taxon>Pseudomonadota</taxon>
        <taxon>Acidithiobacillia</taxon>
        <taxon>Acidithiobacillales</taxon>
        <taxon>Acidithiobacillaceae</taxon>
        <taxon>Acidithiobacillus</taxon>
    </lineage>
</organism>
<gene>
    <name evidence="1" type="ORF">HF292_003535</name>
</gene>
<keyword evidence="2" id="KW-1185">Reference proteome</keyword>
<sequence>MALRDNYRKYLPADPGRQQEEATTAVCSEADQAKTMLSAIRSAGLHIYIKAGELRVGPASKLWDYDLPLIRDHKEALLALLAEEAPTRPSGPVLSVACKDCGHFTSGPIRHGVGICASTGGERVPRGGEGYAHAYETSPRSCRKFSAKKDTTI</sequence>
<protein>
    <submittedName>
        <fullName evidence="1">Uncharacterized protein</fullName>
    </submittedName>
</protein>
<dbReference type="EMBL" id="CP130946">
    <property type="protein sequence ID" value="XRP73732.1"/>
    <property type="molecule type" value="Genomic_DNA"/>
</dbReference>
<name>A0ACD5IIZ5_9PROT</name>
<dbReference type="Proteomes" id="UP001196097">
    <property type="component" value="Chromosome"/>
</dbReference>
<evidence type="ECO:0000313" key="2">
    <source>
        <dbReference type="Proteomes" id="UP001196097"/>
    </source>
</evidence>
<proteinExistence type="predicted"/>